<dbReference type="eggNOG" id="ENOG50331RM">
    <property type="taxonomic scope" value="Bacteria"/>
</dbReference>
<dbReference type="AlphaFoldDB" id="F5RGP9"/>
<evidence type="ECO:0000256" key="1">
    <source>
        <dbReference type="SAM" id="MobiDB-lite"/>
    </source>
</evidence>
<dbReference type="OrthoDB" id="8564415at2"/>
<evidence type="ECO:0000313" key="3">
    <source>
        <dbReference type="Proteomes" id="UP000005019"/>
    </source>
</evidence>
<dbReference type="RefSeq" id="WP_008063942.1">
    <property type="nucleotide sequence ID" value="NZ_AFHG01000058.1"/>
</dbReference>
<feature type="region of interest" description="Disordered" evidence="1">
    <location>
        <begin position="70"/>
        <end position="92"/>
    </location>
</feature>
<protein>
    <submittedName>
        <fullName evidence="2">Uncharacterized protein</fullName>
    </submittedName>
</protein>
<accession>F5RGP9</accession>
<gene>
    <name evidence="2" type="ORF">METUNv1_03490</name>
</gene>
<dbReference type="EMBL" id="AFHG01000058">
    <property type="protein sequence ID" value="EGK70103.1"/>
    <property type="molecule type" value="Genomic_DNA"/>
</dbReference>
<comment type="caution">
    <text evidence="2">The sequence shown here is derived from an EMBL/GenBank/DDBJ whole genome shotgun (WGS) entry which is preliminary data.</text>
</comment>
<dbReference type="STRING" id="1000565.METUNv1_03490"/>
<keyword evidence="3" id="KW-1185">Reference proteome</keyword>
<sequence length="92" mass="10460">MSDDDMELARRLARFKLGVRRSLGESVNLDALRTDLDYRTRTLADIEERTDDEDLLVSLLLVRDMLERRSDGAPADDGTKPGRDYRFGARSG</sequence>
<organism evidence="2 3">
    <name type="scientific">Methyloversatilis universalis (strain ATCC BAA-1314 / DSM 25237 / JCM 13912 / CCUG 52030 / FAM5)</name>
    <dbReference type="NCBI Taxonomy" id="1000565"/>
    <lineage>
        <taxon>Bacteria</taxon>
        <taxon>Pseudomonadati</taxon>
        <taxon>Pseudomonadota</taxon>
        <taxon>Betaproteobacteria</taxon>
        <taxon>Nitrosomonadales</taxon>
        <taxon>Sterolibacteriaceae</taxon>
        <taxon>Methyloversatilis</taxon>
    </lineage>
</organism>
<evidence type="ECO:0000313" key="2">
    <source>
        <dbReference type="EMBL" id="EGK70103.1"/>
    </source>
</evidence>
<reference evidence="2 3" key="1">
    <citation type="journal article" date="2011" name="J. Bacteriol.">
        <title>Genome sequence of Methyloversatilis universalis FAM5T, a methylotrophic representative of the order Rhodocyclales.</title>
        <authorList>
            <person name="Kittichotirat W."/>
            <person name="Good N.M."/>
            <person name="Hall R."/>
            <person name="Bringel F."/>
            <person name="Lajus A."/>
            <person name="Medigue C."/>
            <person name="Smalley N.E."/>
            <person name="Beck D."/>
            <person name="Bumgarner R."/>
            <person name="Vuilleumier S."/>
            <person name="Kalyuzhnaya M.G."/>
        </authorList>
    </citation>
    <scope>NUCLEOTIDE SEQUENCE [LARGE SCALE GENOMIC DNA]</scope>
    <source>
        <strain evidence="3">ATCC BAA-1314 / JCM 13912 / FAM5</strain>
    </source>
</reference>
<dbReference type="Proteomes" id="UP000005019">
    <property type="component" value="Unassembled WGS sequence"/>
</dbReference>
<proteinExistence type="predicted"/>
<name>F5RGP9_METUF</name>